<accession>A0A0U4JQ84</accession>
<dbReference type="EMBL" id="KU160668">
    <property type="protein sequence ID" value="ALY10513.1"/>
    <property type="molecule type" value="Genomic_DNA"/>
</dbReference>
<dbReference type="Proteomes" id="UP000221143">
    <property type="component" value="Segment"/>
</dbReference>
<evidence type="ECO:0000313" key="1">
    <source>
        <dbReference type="EMBL" id="ALY10513.1"/>
    </source>
</evidence>
<sequence length="100" mass="11556">MKITHTLTSIEMIRNRKLTIEDGPLIKTAMHAYTQTNFRVDAVTFVNREPAAAPHLAILEGFAVDKDGHKREPEKRYSRLIRSDVFDSQTYSWLNELLEP</sequence>
<gene>
    <name evidence="1" type="primary">56</name>
    <name evidence="1" type="ORF">TAEYOUNG_56</name>
</gene>
<protein>
    <submittedName>
        <fullName evidence="1">Uncharacterized protein</fullName>
    </submittedName>
</protein>
<name>A0A0U4JQ84_9CAUD</name>
<reference evidence="1 2" key="1">
    <citation type="submission" date="2015-11" db="EMBL/GenBank/DDBJ databases">
        <authorList>
            <person name="Lee I.Y."/>
            <person name="Guerrero C.A."/>
            <person name="Bowman C.A."/>
            <person name="Russell D.A."/>
            <person name="Pope W.H."/>
            <person name="Jacobs-Sera D."/>
            <person name="Hendrix R.W."/>
            <person name="Hatfull G.F."/>
        </authorList>
    </citation>
    <scope>NUCLEOTIDE SEQUENCE [LARGE SCALE GENOMIC DNA]</scope>
</reference>
<organism evidence="1 2">
    <name type="scientific">Arthrobacter phage TaeYoung</name>
    <dbReference type="NCBI Taxonomy" id="1772318"/>
    <lineage>
        <taxon>Viruses</taxon>
        <taxon>Duplodnaviria</taxon>
        <taxon>Heunggongvirae</taxon>
        <taxon>Uroviricota</taxon>
        <taxon>Caudoviricetes</taxon>
        <taxon>Berryhillviridae</taxon>
        <taxon>Marthavirus</taxon>
        <taxon>Marthavirus martha</taxon>
    </lineage>
</organism>
<evidence type="ECO:0000313" key="2">
    <source>
        <dbReference type="Proteomes" id="UP000221143"/>
    </source>
</evidence>
<proteinExistence type="predicted"/>